<evidence type="ECO:0000256" key="6">
    <source>
        <dbReference type="ARBA" id="ARBA00023002"/>
    </source>
</evidence>
<keyword evidence="3 8" id="KW-0349">Heme</keyword>
<evidence type="ECO:0000256" key="4">
    <source>
        <dbReference type="ARBA" id="ARBA00022723"/>
    </source>
</evidence>
<evidence type="ECO:0000256" key="5">
    <source>
        <dbReference type="ARBA" id="ARBA00022729"/>
    </source>
</evidence>
<organism evidence="10 11">
    <name type="scientific">Terriglobus roseus</name>
    <dbReference type="NCBI Taxonomy" id="392734"/>
    <lineage>
        <taxon>Bacteria</taxon>
        <taxon>Pseudomonadati</taxon>
        <taxon>Acidobacteriota</taxon>
        <taxon>Terriglobia</taxon>
        <taxon>Terriglobales</taxon>
        <taxon>Acidobacteriaceae</taxon>
        <taxon>Terriglobus</taxon>
    </lineage>
</organism>
<name>A0A1G7PHG1_9BACT</name>
<keyword evidence="7 8" id="KW-0408">Iron</keyword>
<dbReference type="EMBL" id="LT629690">
    <property type="protein sequence ID" value="SDF85693.1"/>
    <property type="molecule type" value="Genomic_DNA"/>
</dbReference>
<reference evidence="11" key="1">
    <citation type="submission" date="2016-10" db="EMBL/GenBank/DDBJ databases">
        <authorList>
            <person name="Varghese N."/>
            <person name="Submissions S."/>
        </authorList>
    </citation>
    <scope>NUCLEOTIDE SEQUENCE [LARGE SCALE GENOMIC DNA]</scope>
    <source>
        <strain evidence="11">GAS232</strain>
    </source>
</reference>
<evidence type="ECO:0000313" key="11">
    <source>
        <dbReference type="Proteomes" id="UP000182427"/>
    </source>
</evidence>
<dbReference type="PROSITE" id="PS51007">
    <property type="entry name" value="CYTC"/>
    <property type="match status" value="2"/>
</dbReference>
<proteinExistence type="inferred from homology"/>
<protein>
    <submittedName>
        <fullName evidence="10">Cytochrome c oxidase, cbb3-type, subunit III</fullName>
    </submittedName>
</protein>
<accession>A0A1G7PHG1</accession>
<keyword evidence="6" id="KW-0560">Oxidoreductase</keyword>
<dbReference type="GO" id="GO:0046872">
    <property type="term" value="F:metal ion binding"/>
    <property type="evidence" value="ECO:0007669"/>
    <property type="project" value="UniProtKB-KW"/>
</dbReference>
<comment type="cofactor">
    <cofactor evidence="1">
        <name>pyrroloquinoline quinone</name>
        <dbReference type="ChEBI" id="CHEBI:58442"/>
    </cofactor>
</comment>
<dbReference type="Pfam" id="PF01011">
    <property type="entry name" value="PQQ"/>
    <property type="match status" value="2"/>
</dbReference>
<comment type="similarity">
    <text evidence="2">Belongs to the bacterial PQQ dehydrogenase family.</text>
</comment>
<dbReference type="SMART" id="SM00564">
    <property type="entry name" value="PQQ"/>
    <property type="match status" value="5"/>
</dbReference>
<dbReference type="SUPFAM" id="SSF50998">
    <property type="entry name" value="Quinoprotein alcohol dehydrogenase-like"/>
    <property type="match status" value="1"/>
</dbReference>
<dbReference type="InterPro" id="IPR011047">
    <property type="entry name" value="Quinoprotein_ADH-like_sf"/>
</dbReference>
<dbReference type="GO" id="GO:0016491">
    <property type="term" value="F:oxidoreductase activity"/>
    <property type="evidence" value="ECO:0007669"/>
    <property type="project" value="UniProtKB-KW"/>
</dbReference>
<dbReference type="Gene3D" id="1.10.760.10">
    <property type="entry name" value="Cytochrome c-like domain"/>
    <property type="match status" value="2"/>
</dbReference>
<dbReference type="Gene3D" id="2.140.10.10">
    <property type="entry name" value="Quinoprotein alcohol dehydrogenase-like superfamily"/>
    <property type="match status" value="1"/>
</dbReference>
<dbReference type="SUPFAM" id="SSF46626">
    <property type="entry name" value="Cytochrome c"/>
    <property type="match status" value="2"/>
</dbReference>
<evidence type="ECO:0000313" key="10">
    <source>
        <dbReference type="EMBL" id="SDF85693.1"/>
    </source>
</evidence>
<dbReference type="InterPro" id="IPR018391">
    <property type="entry name" value="PQQ_b-propeller_rpt"/>
</dbReference>
<keyword evidence="11" id="KW-1185">Reference proteome</keyword>
<dbReference type="PANTHER" id="PTHR32303">
    <property type="entry name" value="QUINOPROTEIN ALCOHOL DEHYDROGENASE (CYTOCHROME C)"/>
    <property type="match status" value="1"/>
</dbReference>
<dbReference type="Pfam" id="PF13442">
    <property type="entry name" value="Cytochrome_CBB3"/>
    <property type="match status" value="1"/>
</dbReference>
<dbReference type="Proteomes" id="UP000182427">
    <property type="component" value="Chromosome I"/>
</dbReference>
<evidence type="ECO:0000256" key="3">
    <source>
        <dbReference type="ARBA" id="ARBA00022617"/>
    </source>
</evidence>
<evidence type="ECO:0000256" key="2">
    <source>
        <dbReference type="ARBA" id="ARBA00008156"/>
    </source>
</evidence>
<gene>
    <name evidence="10" type="ORF">SAMN05444167_3509</name>
</gene>
<feature type="domain" description="Cytochrome c" evidence="9">
    <location>
        <begin position="135"/>
        <end position="268"/>
    </location>
</feature>
<keyword evidence="5" id="KW-0732">Signal</keyword>
<evidence type="ECO:0000256" key="7">
    <source>
        <dbReference type="ARBA" id="ARBA00023004"/>
    </source>
</evidence>
<keyword evidence="4 8" id="KW-0479">Metal-binding</keyword>
<dbReference type="InterPro" id="IPR009056">
    <property type="entry name" value="Cyt_c-like_dom"/>
</dbReference>
<evidence type="ECO:0000256" key="8">
    <source>
        <dbReference type="PROSITE-ProRule" id="PRU00433"/>
    </source>
</evidence>
<dbReference type="PANTHER" id="PTHR32303:SF20">
    <property type="entry name" value="QUINOPROTEIN ETHANOL DEHYDROGENASE"/>
    <property type="match status" value="1"/>
</dbReference>
<dbReference type="GO" id="GO:0020037">
    <property type="term" value="F:heme binding"/>
    <property type="evidence" value="ECO:0007669"/>
    <property type="project" value="InterPro"/>
</dbReference>
<dbReference type="AlphaFoldDB" id="A0A1G7PHG1"/>
<dbReference type="GO" id="GO:0009055">
    <property type="term" value="F:electron transfer activity"/>
    <property type="evidence" value="ECO:0007669"/>
    <property type="project" value="InterPro"/>
</dbReference>
<dbReference type="InterPro" id="IPR036909">
    <property type="entry name" value="Cyt_c-like_dom_sf"/>
</dbReference>
<evidence type="ECO:0000256" key="1">
    <source>
        <dbReference type="ARBA" id="ARBA00001931"/>
    </source>
</evidence>
<dbReference type="Pfam" id="PF00034">
    <property type="entry name" value="Cytochrom_C"/>
    <property type="match status" value="1"/>
</dbReference>
<evidence type="ECO:0000259" key="9">
    <source>
        <dbReference type="PROSITE" id="PS51007"/>
    </source>
</evidence>
<feature type="domain" description="Cytochrome c" evidence="9">
    <location>
        <begin position="46"/>
        <end position="125"/>
    </location>
</feature>
<dbReference type="InterPro" id="IPR002372">
    <property type="entry name" value="PQQ_rpt_dom"/>
</dbReference>
<sequence length="792" mass="85831">MEGQFRAGSPQNMNRKQTSFGHSATRTLAAVFFCAATVLTLPAQTPSAASGKAKYNNFCVGCHGTDGSGTEHAPKLADNPDLRGKDIARIHSIIAAGFPAQGMPPFGSMPSADIDDLAAYVRSLNVTASEGTAIGNAEAGKQFFWNDGKCSTCHMVRGVGSATGPDLSDVGSRMSAPAIRAALTAPDLHITPGYELATAITNGKTLRGYLRNRTNYDIHLQDKDGGTIHLLPLSQVTKLTVDDRAAMKPLTLPEKQMDDLTAYLGSLTGVDGPMPEKNTVVTPGASIIEFNEILHPRKGEWPSYNGKLNANRYSDLTSINRTNVSQLLLKWIAPMPQLGLEATPIVVGDIMYFSGQNRVSALDAKTGRTIWTWFRPPTSGLVGDASVGTNRGAAVFRDKVYITTDNAHLIALNRVTGKPVWEQTMPEEKMKYGSTVAPMILNDTVIGGVSGGDWGVRGFLVCYDAETGKMLWRHWTLPGPGEPGIETWGPEWPKLGGGSTWLHGSYDPETDTLFWPTGNPWPDSDDRTRPGDNLYTNSILAMNPHDGKVKWYFQFTPHDLADRDAVEPPVLVNTTFQGQPRKLLLHADRNGFFYVFDRTNGKLLLSKPFLKRINWATGIDANGRPILNKSLPSTMPTKQRNCPDNGANWTSTAFSPTTHWYYMMTIEACGDPKAAPGTPAAQGLQQRFVRAIDIETAETKWEIAQPGALVLKTWSGVIATAGGLVFYADPNGAFCAADEKTGKILWHYDTNVGMKGPPMTYAVDGKQYVSVTAGSTLLTFALPATTTSTAKR</sequence>